<dbReference type="EMBL" id="CP003944">
    <property type="protein sequence ID" value="AFZ51299.1"/>
    <property type="molecule type" value="Genomic_DNA"/>
</dbReference>
<dbReference type="PANTHER" id="PTHR43800:SF1">
    <property type="entry name" value="PEPTIDYL-LYSINE N-ACETYLTRANSFERASE YJAB"/>
    <property type="match status" value="1"/>
</dbReference>
<dbReference type="RefSeq" id="WP_015230288.1">
    <property type="nucleotide sequence ID" value="NC_019780.1"/>
</dbReference>
<evidence type="ECO:0000256" key="2">
    <source>
        <dbReference type="ARBA" id="ARBA00023315"/>
    </source>
</evidence>
<dbReference type="HOGENOM" id="CLU_745822_0_0_3"/>
<organism evidence="4 5">
    <name type="scientific">Dactylococcopsis salina (strain PCC 8305)</name>
    <name type="common">Myxobactron salinum</name>
    <dbReference type="NCBI Taxonomy" id="13035"/>
    <lineage>
        <taxon>Bacteria</taxon>
        <taxon>Bacillati</taxon>
        <taxon>Cyanobacteriota</taxon>
        <taxon>Cyanophyceae</taxon>
        <taxon>Nodosilineales</taxon>
        <taxon>Cymatolegaceae</taxon>
        <taxon>Dactylococcopsis</taxon>
    </lineage>
</organism>
<dbReference type="CDD" id="cd04301">
    <property type="entry name" value="NAT_SF"/>
    <property type="match status" value="1"/>
</dbReference>
<dbReference type="Proteomes" id="UP000010482">
    <property type="component" value="Chromosome"/>
</dbReference>
<dbReference type="InterPro" id="IPR016181">
    <property type="entry name" value="Acyl_CoA_acyltransferase"/>
</dbReference>
<dbReference type="AlphaFoldDB" id="K9YWL4"/>
<dbReference type="KEGG" id="dsl:Dacsa_2723"/>
<protein>
    <submittedName>
        <fullName evidence="4">Acetyltransferase</fullName>
    </submittedName>
</protein>
<dbReference type="OrthoDB" id="551341at2"/>
<dbReference type="STRING" id="13035.Dacsa_2723"/>
<accession>K9YWL4</accession>
<keyword evidence="1" id="KW-0808">Transferase</keyword>
<gene>
    <name evidence="4" type="ORF">Dacsa_2723</name>
</gene>
<dbReference type="InterPro" id="IPR000182">
    <property type="entry name" value="GNAT_dom"/>
</dbReference>
<evidence type="ECO:0000313" key="5">
    <source>
        <dbReference type="Proteomes" id="UP000010482"/>
    </source>
</evidence>
<feature type="domain" description="N-acetyltransferase" evidence="3">
    <location>
        <begin position="11"/>
        <end position="172"/>
    </location>
</feature>
<keyword evidence="2" id="KW-0012">Acyltransferase</keyword>
<evidence type="ECO:0000259" key="3">
    <source>
        <dbReference type="PROSITE" id="PS51186"/>
    </source>
</evidence>
<keyword evidence="5" id="KW-1185">Reference proteome</keyword>
<dbReference type="eggNOG" id="COG0456">
    <property type="taxonomic scope" value="Bacteria"/>
</dbReference>
<dbReference type="PROSITE" id="PS51186">
    <property type="entry name" value="GNAT"/>
    <property type="match status" value="1"/>
</dbReference>
<dbReference type="Pfam" id="PF13508">
    <property type="entry name" value="Acetyltransf_7"/>
    <property type="match status" value="1"/>
</dbReference>
<proteinExistence type="predicted"/>
<dbReference type="PANTHER" id="PTHR43800">
    <property type="entry name" value="PEPTIDYL-LYSINE N-ACETYLTRANSFERASE YJAB"/>
    <property type="match status" value="1"/>
</dbReference>
<dbReference type="SUPFAM" id="SSF55729">
    <property type="entry name" value="Acyl-CoA N-acyltransferases (Nat)"/>
    <property type="match status" value="1"/>
</dbReference>
<name>K9YWL4_DACS8</name>
<evidence type="ECO:0000256" key="1">
    <source>
        <dbReference type="ARBA" id="ARBA00022679"/>
    </source>
</evidence>
<dbReference type="GO" id="GO:0016747">
    <property type="term" value="F:acyltransferase activity, transferring groups other than amino-acyl groups"/>
    <property type="evidence" value="ECO:0007669"/>
    <property type="project" value="InterPro"/>
</dbReference>
<reference evidence="4" key="1">
    <citation type="submission" date="2012-04" db="EMBL/GenBank/DDBJ databases">
        <title>Finished genome of Dactylococcopsis salina PCC 8305.</title>
        <authorList>
            <consortium name="US DOE Joint Genome Institute"/>
            <person name="Gugger M."/>
            <person name="Coursin T."/>
            <person name="Rippka R."/>
            <person name="Tandeau De Marsac N."/>
            <person name="Huntemann M."/>
            <person name="Wei C.-L."/>
            <person name="Han J."/>
            <person name="Detter J.C."/>
            <person name="Han C."/>
            <person name="Tapia R."/>
            <person name="Daligault H."/>
            <person name="Chen A."/>
            <person name="Krypides N."/>
            <person name="Mavromatis K."/>
            <person name="Markowitz V."/>
            <person name="Szeto E."/>
            <person name="Ivanova N."/>
            <person name="Ovchinnikova G."/>
            <person name="Pagani I."/>
            <person name="Pati A."/>
            <person name="Goodwin L."/>
            <person name="Peters L."/>
            <person name="Pitluck S."/>
            <person name="Woyke T."/>
            <person name="Kerfeld C."/>
        </authorList>
    </citation>
    <scope>NUCLEOTIDE SEQUENCE [LARGE SCALE GENOMIC DNA]</scope>
    <source>
        <strain evidence="4">PCC 8305</strain>
    </source>
</reference>
<sequence>MNLFLPEENNLTIRWLQDRDLDAIEALLKSSHELHHSGSVSAFSEDIANFRQWYNPLKLRSLFPNPAQHKFCIYVAEKEEQVVGAIKVSPTNSSRSTWQVEHILVDPSYPLAGKRIGSQLLRYCFETIWEARTWILEVNIHHKSILGLYRSNGFQPLAQSTYWLISPQQLQELAQHEPKLPNLLPVNNADAQLLYQLDTVSMPPLLRQVFDRHVTDFNRNFLEITIGRLQQWLGRKQTQEGYVFEPQRKAAIAHYQLNPNLGENQPRECKLTVHPAYTWLYRELVAKIARSLPKNTHLLLASADYQPEREEYLEEIGAERIEHTLLLSRSVWHKLREAPSSLERLQLSGVLQGLRPGGSPIPSRLPWLNSFAKETEENLEQEILRKEEEEAN</sequence>
<dbReference type="PATRIC" id="fig|13035.3.peg.3108"/>
<evidence type="ECO:0000313" key="4">
    <source>
        <dbReference type="EMBL" id="AFZ51299.1"/>
    </source>
</evidence>
<dbReference type="Gene3D" id="3.40.630.30">
    <property type="match status" value="1"/>
</dbReference>